<keyword evidence="2" id="KW-1185">Reference proteome</keyword>
<protein>
    <submittedName>
        <fullName evidence="1">Uncharacterized protein</fullName>
    </submittedName>
</protein>
<dbReference type="Proteomes" id="UP001330434">
    <property type="component" value="Chromosome"/>
</dbReference>
<organism evidence="1 2">
    <name type="scientific">Candidatus Bealeia paramacronuclearis</name>
    <dbReference type="NCBI Taxonomy" id="1921001"/>
    <lineage>
        <taxon>Bacteria</taxon>
        <taxon>Pseudomonadati</taxon>
        <taxon>Pseudomonadota</taxon>
        <taxon>Alphaproteobacteria</taxon>
        <taxon>Holosporales</taxon>
        <taxon>Holosporaceae</taxon>
        <taxon>Candidatus Bealeia</taxon>
    </lineage>
</organism>
<evidence type="ECO:0000313" key="1">
    <source>
        <dbReference type="EMBL" id="WVX66441.1"/>
    </source>
</evidence>
<gene>
    <name evidence="1" type="ORF">Bealeia1_00619</name>
</gene>
<evidence type="ECO:0000313" key="2">
    <source>
        <dbReference type="Proteomes" id="UP001330434"/>
    </source>
</evidence>
<dbReference type="RefSeq" id="WP_338453697.1">
    <property type="nucleotide sequence ID" value="NZ_CP133270.1"/>
</dbReference>
<dbReference type="EMBL" id="CP133270">
    <property type="protein sequence ID" value="WVX66441.1"/>
    <property type="molecule type" value="Genomic_DNA"/>
</dbReference>
<name>A0ABZ2C1S4_9PROT</name>
<reference evidence="1 2" key="1">
    <citation type="journal article" date="2024" name="Environ. Microbiol.">
        <title>Novel evolutionary insights on the interactions of the Holosporales (Alphaproteobacteria) with eukaryotic hosts from comparative genomics.</title>
        <authorList>
            <person name="Giovannini M."/>
            <person name="Petroni G."/>
            <person name="Castelli M."/>
        </authorList>
    </citation>
    <scope>NUCLEOTIDE SEQUENCE [LARGE SCALE GENOMIC DNA]</scope>
    <source>
        <strain evidence="1 2">US_Bl 15I1</strain>
    </source>
</reference>
<sequence length="48" mass="5439">MISQNTNKLNITEELLGISDIRVVSSEMDRNGHIIVRVESTVEKIPCR</sequence>
<accession>A0ABZ2C1S4</accession>
<proteinExistence type="predicted"/>